<accession>X0RHS2</accession>
<comment type="caution">
    <text evidence="1">The sequence shown here is derived from an EMBL/GenBank/DDBJ whole genome shotgun (WGS) entry which is preliminary data.</text>
</comment>
<organism evidence="1">
    <name type="scientific">marine sediment metagenome</name>
    <dbReference type="NCBI Taxonomy" id="412755"/>
    <lineage>
        <taxon>unclassified sequences</taxon>
        <taxon>metagenomes</taxon>
        <taxon>ecological metagenomes</taxon>
    </lineage>
</organism>
<name>X0RHS2_9ZZZZ</name>
<dbReference type="EMBL" id="BARS01008966">
    <property type="protein sequence ID" value="GAF68404.1"/>
    <property type="molecule type" value="Genomic_DNA"/>
</dbReference>
<dbReference type="AlphaFoldDB" id="X0RHS2"/>
<sequence>MNSLIDDLYNIHEGDTCIIVANGPSLNAIPNSLLNKFTSFGCNRIWERDGFYPNYYVAVDRWVPRENEEEFARLESTVLLPEGFEWDAEYYFRHDYHPMWVMEKNLYHGYLREKGIRWIGVPHAMLQIAFFMGFDRFLCVGLDNTNTGKHFYEKEPVHREVDPELWDYGFAILRDCFIPRLILNISEETAVEALPRADWRNFV</sequence>
<reference evidence="1" key="1">
    <citation type="journal article" date="2014" name="Front. Microbiol.">
        <title>High frequency of phylogenetically diverse reductive dehalogenase-homologous genes in deep subseafloor sedimentary metagenomes.</title>
        <authorList>
            <person name="Kawai M."/>
            <person name="Futagami T."/>
            <person name="Toyoda A."/>
            <person name="Takaki Y."/>
            <person name="Nishi S."/>
            <person name="Hori S."/>
            <person name="Arai W."/>
            <person name="Tsubouchi T."/>
            <person name="Morono Y."/>
            <person name="Uchiyama I."/>
            <person name="Ito T."/>
            <person name="Fujiyama A."/>
            <person name="Inagaki F."/>
            <person name="Takami H."/>
        </authorList>
    </citation>
    <scope>NUCLEOTIDE SEQUENCE</scope>
    <source>
        <strain evidence="1">Expedition CK06-06</strain>
    </source>
</reference>
<proteinExistence type="predicted"/>
<protein>
    <recommendedName>
        <fullName evidence="2">DUF115 domain-containing protein</fullName>
    </recommendedName>
</protein>
<gene>
    <name evidence="1" type="ORF">S01H1_16977</name>
</gene>
<evidence type="ECO:0000313" key="1">
    <source>
        <dbReference type="EMBL" id="GAF68404.1"/>
    </source>
</evidence>
<dbReference type="Gene3D" id="3.90.1480.10">
    <property type="entry name" value="Alpha-2,3-sialyltransferase"/>
    <property type="match status" value="1"/>
</dbReference>
<evidence type="ECO:0008006" key="2">
    <source>
        <dbReference type="Google" id="ProtNLM"/>
    </source>
</evidence>